<keyword evidence="1" id="KW-0732">Signal</keyword>
<name>A0ABS8AL61_9BACT</name>
<dbReference type="EMBL" id="JAJADR010000001">
    <property type="protein sequence ID" value="MCB2406950.1"/>
    <property type="molecule type" value="Genomic_DNA"/>
</dbReference>
<sequence>MKKLLHATYILVAAWCLSLTGMSSAWATHIQGGQLTYAALGNNRYKVSLTVFRDCGGASFSSIDPELVYRSTGCAGGTEVPMTLVGLPEPGTPYCANTPGGPSQCGSGLRTNYERGVFEATVTLPPAAEWILSVTLNARPTVANLNLGSGNLYYEARLNNLLANGMPIENTSPQYQALDIPIPFVCYQQERTVSFSATEPDGDSLVYTLANPLVGCNDPNTYKSYTTVGRFIDLTPPNGAPCAAYITTNQGTYSPTYPIPSFNISGTCPLKTATQAFNFNAAQGSFTFTPSFFNPAINSAENKYVVVGQVTEYRRIQNANGQRVYYKVGQVRRDMLVVVIDCNNNNQPGPPIGSGFDKSGVKIVNSRDSTFITAYTCNYTEVRFRFNDPNPGDILTVSYPELDPPTPTLLKPTYLPSDVATFELLGNGTKAPAGILRIQPDIAFLGKTYRIPLKIEDNGCPFKGIQYRTVVLKIEKGNFAKVVASSASPEVCAGSSVALSATPFRPDSVAGSPARYGYRWEAAAGLTTAQLNNQNVTVNPTVTTRYKVRILGLDFREGTCSDTASVLVRVQQAVKATAATNQPLVCSGNSATITSTATRPGGTASETFTYQWTAANGLTPADATKPTITVKPTVTTRYKLRIASSNIAVCGSDTTSVLVRVAAPVAPAFKVDSAAVAGRSIKQPPITFTFTNQSRLSTQPNTSATYKWSYQRIFNGKGQPVTEPEETFSTSSTTATQQLAVAGIYKIRLRAAIIIGNQTSSPCESTVADVNVRVPDAPVPNIFTPNGDGVNDAFVISTEAVNSKIQIFNRWGKQVFSTNSYRNDWSGDAQPAGVYYYMLTDVNGVTNKGWVELVR</sequence>
<gene>
    <name evidence="2" type="ORF">LGH74_03090</name>
</gene>
<reference evidence="2" key="1">
    <citation type="submission" date="2021-10" db="EMBL/GenBank/DDBJ databases">
        <authorList>
            <person name="Dean J.D."/>
            <person name="Kim M.K."/>
            <person name="Newey C.N."/>
            <person name="Stoker T.S."/>
            <person name="Thompson D.W."/>
            <person name="Grose J.H."/>
        </authorList>
    </citation>
    <scope>NUCLEOTIDE SEQUENCE</scope>
    <source>
        <strain evidence="2">BT178</strain>
    </source>
</reference>
<protein>
    <submittedName>
        <fullName evidence="2">Gliding motility-associated C-terminal domain-containing protein</fullName>
    </submittedName>
</protein>
<dbReference type="RefSeq" id="WP_226171768.1">
    <property type="nucleotide sequence ID" value="NZ_JAJADR010000001.1"/>
</dbReference>
<evidence type="ECO:0000313" key="2">
    <source>
        <dbReference type="EMBL" id="MCB2406950.1"/>
    </source>
</evidence>
<feature type="chain" id="PRO_5045404294" evidence="1">
    <location>
        <begin position="28"/>
        <end position="855"/>
    </location>
</feature>
<dbReference type="InterPro" id="IPR026341">
    <property type="entry name" value="T9SS_type_B"/>
</dbReference>
<evidence type="ECO:0000256" key="1">
    <source>
        <dbReference type="SAM" id="SignalP"/>
    </source>
</evidence>
<dbReference type="Pfam" id="PF13585">
    <property type="entry name" value="CHU_C"/>
    <property type="match status" value="1"/>
</dbReference>
<organism evidence="2 3">
    <name type="scientific">Hymenobacter lucidus</name>
    <dbReference type="NCBI Taxonomy" id="2880930"/>
    <lineage>
        <taxon>Bacteria</taxon>
        <taxon>Pseudomonadati</taxon>
        <taxon>Bacteroidota</taxon>
        <taxon>Cytophagia</taxon>
        <taxon>Cytophagales</taxon>
        <taxon>Hymenobacteraceae</taxon>
        <taxon>Hymenobacter</taxon>
    </lineage>
</organism>
<dbReference type="Proteomes" id="UP001165296">
    <property type="component" value="Unassembled WGS sequence"/>
</dbReference>
<evidence type="ECO:0000313" key="3">
    <source>
        <dbReference type="Proteomes" id="UP001165296"/>
    </source>
</evidence>
<dbReference type="NCBIfam" id="TIGR04131">
    <property type="entry name" value="Bac_Flav_CTERM"/>
    <property type="match status" value="1"/>
</dbReference>
<proteinExistence type="predicted"/>
<accession>A0ABS8AL61</accession>
<keyword evidence="3" id="KW-1185">Reference proteome</keyword>
<comment type="caution">
    <text evidence="2">The sequence shown here is derived from an EMBL/GenBank/DDBJ whole genome shotgun (WGS) entry which is preliminary data.</text>
</comment>
<feature type="signal peptide" evidence="1">
    <location>
        <begin position="1"/>
        <end position="27"/>
    </location>
</feature>